<evidence type="ECO:0000313" key="2">
    <source>
        <dbReference type="Proteomes" id="UP000235388"/>
    </source>
</evidence>
<dbReference type="Proteomes" id="UP000235388">
    <property type="component" value="Unassembled WGS sequence"/>
</dbReference>
<comment type="caution">
    <text evidence="1">The sequence shown here is derived from an EMBL/GenBank/DDBJ whole genome shotgun (WGS) entry which is preliminary data.</text>
</comment>
<protein>
    <submittedName>
        <fullName evidence="1">Uncharacterized protein</fullName>
    </submittedName>
</protein>
<keyword evidence="2" id="KW-1185">Reference proteome</keyword>
<dbReference type="AlphaFoldDB" id="A0A2N5V7H4"/>
<reference evidence="1 2" key="1">
    <citation type="submission" date="2017-11" db="EMBL/GenBank/DDBJ databases">
        <title>De novo assembly and phasing of dikaryotic genomes from two isolates of Puccinia coronata f. sp. avenae, the causal agent of oat crown rust.</title>
        <authorList>
            <person name="Miller M.E."/>
            <person name="Zhang Y."/>
            <person name="Omidvar V."/>
            <person name="Sperschneider J."/>
            <person name="Schwessinger B."/>
            <person name="Raley C."/>
            <person name="Palmer J.M."/>
            <person name="Garnica D."/>
            <person name="Upadhyaya N."/>
            <person name="Rathjen J."/>
            <person name="Taylor J.M."/>
            <person name="Park R.F."/>
            <person name="Dodds P.N."/>
            <person name="Hirsch C.D."/>
            <person name="Kianian S.F."/>
            <person name="Figueroa M."/>
        </authorList>
    </citation>
    <scope>NUCLEOTIDE SEQUENCE [LARGE SCALE GENOMIC DNA]</scope>
    <source>
        <strain evidence="1">12NC29</strain>
    </source>
</reference>
<gene>
    <name evidence="1" type="ORF">PCANC_09740</name>
</gene>
<proteinExistence type="predicted"/>
<dbReference type="EMBL" id="PGCJ01000123">
    <property type="protein sequence ID" value="PLW45953.1"/>
    <property type="molecule type" value="Genomic_DNA"/>
</dbReference>
<accession>A0A2N5V7H4</accession>
<sequence>MNRLSISGISTGINLSAHRGELRPLMRQSIVQLRAAFRCTEPPAKLVLEL</sequence>
<organism evidence="1 2">
    <name type="scientific">Puccinia coronata f. sp. avenae</name>
    <dbReference type="NCBI Taxonomy" id="200324"/>
    <lineage>
        <taxon>Eukaryota</taxon>
        <taxon>Fungi</taxon>
        <taxon>Dikarya</taxon>
        <taxon>Basidiomycota</taxon>
        <taxon>Pucciniomycotina</taxon>
        <taxon>Pucciniomycetes</taxon>
        <taxon>Pucciniales</taxon>
        <taxon>Pucciniaceae</taxon>
        <taxon>Puccinia</taxon>
    </lineage>
</organism>
<evidence type="ECO:0000313" key="1">
    <source>
        <dbReference type="EMBL" id="PLW45953.1"/>
    </source>
</evidence>
<name>A0A2N5V7H4_9BASI</name>